<dbReference type="SUPFAM" id="SSF46548">
    <property type="entry name" value="alpha-helical ferredoxin"/>
    <property type="match status" value="3"/>
</dbReference>
<dbReference type="InterPro" id="IPR017900">
    <property type="entry name" value="4Fe4S_Fe_S_CS"/>
</dbReference>
<evidence type="ECO:0000259" key="4">
    <source>
        <dbReference type="PROSITE" id="PS51379"/>
    </source>
</evidence>
<dbReference type="Proteomes" id="UP000198970">
    <property type="component" value="Chromosome I"/>
</dbReference>
<evidence type="ECO:0000256" key="3">
    <source>
        <dbReference type="ARBA" id="ARBA00023014"/>
    </source>
</evidence>
<feature type="domain" description="4Fe-4S ferredoxin-type" evidence="4">
    <location>
        <begin position="838"/>
        <end position="867"/>
    </location>
</feature>
<protein>
    <submittedName>
        <fullName evidence="5">NADPH-dependent glutamate synthase beta chain</fullName>
    </submittedName>
</protein>
<dbReference type="SUPFAM" id="SSF51971">
    <property type="entry name" value="Nucleotide-binding domain"/>
    <property type="match status" value="1"/>
</dbReference>
<dbReference type="EMBL" id="LT630003">
    <property type="protein sequence ID" value="SET62314.1"/>
    <property type="molecule type" value="Genomic_DNA"/>
</dbReference>
<keyword evidence="6" id="KW-1185">Reference proteome</keyword>
<dbReference type="Gene3D" id="3.50.50.60">
    <property type="entry name" value="FAD/NAD(P)-binding domain"/>
    <property type="match status" value="2"/>
</dbReference>
<evidence type="ECO:0000256" key="2">
    <source>
        <dbReference type="ARBA" id="ARBA00023004"/>
    </source>
</evidence>
<dbReference type="PANTHER" id="PTHR42783:SF3">
    <property type="entry name" value="GLUTAMATE SYNTHASE [NADPH] SMALL CHAIN-RELATED"/>
    <property type="match status" value="1"/>
</dbReference>
<feature type="domain" description="4Fe-4S ferredoxin-type" evidence="4">
    <location>
        <begin position="296"/>
        <end position="325"/>
    </location>
</feature>
<dbReference type="Gene3D" id="3.30.70.20">
    <property type="match status" value="1"/>
</dbReference>
<gene>
    <name evidence="5" type="ORF">SAMN02745906_0735</name>
</gene>
<dbReference type="Pfam" id="PF00037">
    <property type="entry name" value="Fer4"/>
    <property type="match status" value="2"/>
</dbReference>
<evidence type="ECO:0000313" key="5">
    <source>
        <dbReference type="EMBL" id="SET62314.1"/>
    </source>
</evidence>
<dbReference type="InterPro" id="IPR028261">
    <property type="entry name" value="DPD_II"/>
</dbReference>
<keyword evidence="2" id="KW-0408">Iron</keyword>
<evidence type="ECO:0000313" key="6">
    <source>
        <dbReference type="Proteomes" id="UP000198970"/>
    </source>
</evidence>
<dbReference type="InterPro" id="IPR017896">
    <property type="entry name" value="4Fe4S_Fe-S-bd"/>
</dbReference>
<dbReference type="PANTHER" id="PTHR42783">
    <property type="entry name" value="GLUTAMATE SYNTHASE [NADPH] SMALL CHAIN"/>
    <property type="match status" value="1"/>
</dbReference>
<sequence length="906" mass="100100">MRKTSAGKEIMSELRPKIVRLAKMVGGIAGAMNKIDENSPEYYALNCVVTDDMADIAMIIGLRKPRTFEYVAKRSGKSKKETKALLEQLAYTGVAKVWKDKEDHKERFFVNIFAPGMLEMMVNNREQLNEHPEIGKAFEEYTRLRLAPMAAKFPQGMAMMRVIPVEEAIKDIPGTKPWERLSYYLDKYDTFTVSDCSCRQSRRVLDEGCGHLEKDICIQMGEGAEYYIKTGRGRQISREEAKEIIKFAENNGLMHEMPHTDGLGESAAICNCCGCSCFSLRLATLFNTPDSIRSNFTAKVKKENCVACGQCVENCPVNALKLGQKLCSKTPVAIKAEPTARDHVWRESNWNVDYRENRKDVAEEGTSPCKTACPAHISVQGYIKLAASGRYHEALELIKKENPFPAVCGRICPHSCESECTRGDIDEPVSIDEIKKFIADKELDGSIRYIPPMRYHLGNKIAVVGSGPSGLSCAYYLAIDGYQVTVFEKEEKLGGMLTLGIPSFRLEKEVLNAEIDVLREMGVTFKTGIEVGKDITLNELRKEGYEAFYLAIGAQGGRSLGIEGEDAEGVISGVDFLRNVNLGRKAELSGNVVVIGGGNVAIDVARTGVRQGAAAVNLYCLESTSEMPALPDEIAEAEEDNVSFHNGWGPKRILTEDGKVTGVEFKRCISVFDEDQRFAPKYDENDTITVEADTVLLSIGQTIEWGGLLSESKVELGRGGTAKADSLTLQTSEPDVFVGGDCFTGPQFAIHAIAAGKEGAISIHRYVQPGQSLVFGRDRREYHAFDKNNVAIGLQDFDTTPRQRPGHSPEKKGSFYDERMTFTEEQLKKETERCLGCGAVEIDSYMCIGCGMCTTKCKFDAIHLERTYNTVPNTYEKLPVKIAANAIVRTGKIAATTLKEGIGRRS</sequence>
<dbReference type="Pfam" id="PF07992">
    <property type="entry name" value="Pyr_redox_2"/>
    <property type="match status" value="1"/>
</dbReference>
<evidence type="ECO:0000256" key="1">
    <source>
        <dbReference type="ARBA" id="ARBA00022723"/>
    </source>
</evidence>
<dbReference type="PROSITE" id="PS51379">
    <property type="entry name" value="4FE4S_FER_2"/>
    <property type="match status" value="2"/>
</dbReference>
<dbReference type="Pfam" id="PF14691">
    <property type="entry name" value="Fer4_20"/>
    <property type="match status" value="1"/>
</dbReference>
<dbReference type="InterPro" id="IPR009051">
    <property type="entry name" value="Helical_ferredxn"/>
</dbReference>
<name>A0ABY1C3X3_9FIRM</name>
<proteinExistence type="predicted"/>
<keyword evidence="1" id="KW-0479">Metal-binding</keyword>
<dbReference type="PRINTS" id="PR00419">
    <property type="entry name" value="ADXRDTASE"/>
</dbReference>
<organism evidence="5 6">
    <name type="scientific">Lacrimispora sphenoides JCM 1415</name>
    <dbReference type="NCBI Taxonomy" id="1297793"/>
    <lineage>
        <taxon>Bacteria</taxon>
        <taxon>Bacillati</taxon>
        <taxon>Bacillota</taxon>
        <taxon>Clostridia</taxon>
        <taxon>Lachnospirales</taxon>
        <taxon>Lachnospiraceae</taxon>
        <taxon>Lacrimispora</taxon>
    </lineage>
</organism>
<dbReference type="PROSITE" id="PS00198">
    <property type="entry name" value="4FE4S_FER_1"/>
    <property type="match status" value="1"/>
</dbReference>
<dbReference type="InterPro" id="IPR023753">
    <property type="entry name" value="FAD/NAD-binding_dom"/>
</dbReference>
<dbReference type="InterPro" id="IPR036188">
    <property type="entry name" value="FAD/NAD-bd_sf"/>
</dbReference>
<reference evidence="5 6" key="1">
    <citation type="submission" date="2016-10" db="EMBL/GenBank/DDBJ databases">
        <authorList>
            <person name="Varghese N."/>
            <person name="Submissions S."/>
        </authorList>
    </citation>
    <scope>NUCLEOTIDE SEQUENCE [LARGE SCALE GENOMIC DNA]</scope>
    <source>
        <strain evidence="5 6">ATCC 19403</strain>
    </source>
</reference>
<keyword evidence="3" id="KW-0411">Iron-sulfur</keyword>
<accession>A0ABY1C3X3</accession>
<dbReference type="Gene3D" id="1.10.1060.10">
    <property type="entry name" value="Alpha-helical ferredoxin"/>
    <property type="match status" value="1"/>
</dbReference>